<name>A0AB34XRZ8_9MICO</name>
<accession>A0AB34XRZ8</accession>
<proteinExistence type="predicted"/>
<dbReference type="AlphaFoldDB" id="A0AB34XRZ8"/>
<evidence type="ECO:0000313" key="2">
    <source>
        <dbReference type="EMBL" id="KZE19131.1"/>
    </source>
</evidence>
<dbReference type="Proteomes" id="UP000076612">
    <property type="component" value="Unassembled WGS sequence"/>
</dbReference>
<comment type="caution">
    <text evidence="2">The sequence shown here is derived from an EMBL/GenBank/DDBJ whole genome shotgun (WGS) entry which is preliminary data.</text>
</comment>
<dbReference type="RefSeq" id="WP_063250089.1">
    <property type="nucleotide sequence ID" value="NZ_LQQR01000020.1"/>
</dbReference>
<keyword evidence="1" id="KW-1133">Transmembrane helix</keyword>
<dbReference type="EMBL" id="LQQR01000020">
    <property type="protein sequence ID" value="KZE19131.1"/>
    <property type="molecule type" value="Genomic_DNA"/>
</dbReference>
<reference evidence="3" key="1">
    <citation type="submission" date="2016-01" db="EMBL/GenBank/DDBJ databases">
        <title>Draft genome of Chromobacterium sp. F49.</title>
        <authorList>
            <person name="Hong K.W."/>
        </authorList>
    </citation>
    <scope>NUCLEOTIDE SEQUENCE [LARGE SCALE GENOMIC DNA]</scope>
    <source>
        <strain evidence="3">M40</strain>
    </source>
</reference>
<keyword evidence="1" id="KW-0812">Transmembrane</keyword>
<feature type="transmembrane region" description="Helical" evidence="1">
    <location>
        <begin position="12"/>
        <end position="29"/>
    </location>
</feature>
<protein>
    <submittedName>
        <fullName evidence="2">Uncharacterized protein</fullName>
    </submittedName>
</protein>
<keyword evidence="1" id="KW-0472">Membrane</keyword>
<feature type="transmembrane region" description="Helical" evidence="1">
    <location>
        <begin position="35"/>
        <end position="57"/>
    </location>
</feature>
<evidence type="ECO:0000313" key="3">
    <source>
        <dbReference type="Proteomes" id="UP000076612"/>
    </source>
</evidence>
<evidence type="ECO:0000256" key="1">
    <source>
        <dbReference type="SAM" id="Phobius"/>
    </source>
</evidence>
<sequence length="65" mass="7083">MSRHPIHRKRRAWLLWVPAAALGAATYVWSLSFTLTANGLSLLGLAIMSAGAATALYESRPTWNS</sequence>
<organism evidence="2 3">
    <name type="scientific">Brevibacterium casei</name>
    <dbReference type="NCBI Taxonomy" id="33889"/>
    <lineage>
        <taxon>Bacteria</taxon>
        <taxon>Bacillati</taxon>
        <taxon>Actinomycetota</taxon>
        <taxon>Actinomycetes</taxon>
        <taxon>Micrococcales</taxon>
        <taxon>Brevibacteriaceae</taxon>
        <taxon>Brevibacterium</taxon>
    </lineage>
</organism>
<gene>
    <name evidence="2" type="ORF">AVW13_11785</name>
</gene>